<name>A0A7N0TQ70_KALFE</name>
<proteinExistence type="predicted"/>
<keyword evidence="2" id="KW-1185">Reference proteome</keyword>
<reference evidence="1" key="1">
    <citation type="submission" date="2021-01" db="UniProtKB">
        <authorList>
            <consortium name="EnsemblPlants"/>
        </authorList>
    </citation>
    <scope>IDENTIFICATION</scope>
</reference>
<accession>A0A7N0TQ70</accession>
<dbReference type="Proteomes" id="UP000594263">
    <property type="component" value="Unplaced"/>
</dbReference>
<sequence>MEGWHSYFCYVNGKLEIIIYKIHVLLIFQWNKRYSKRRLC</sequence>
<dbReference type="Gramene" id="Kaladp0042s0157.1.v1.1">
    <property type="protein sequence ID" value="Kaladp0042s0157.1.v1.1"/>
    <property type="gene ID" value="Kaladp0042s0157.v1.1"/>
</dbReference>
<evidence type="ECO:0000313" key="2">
    <source>
        <dbReference type="Proteomes" id="UP000594263"/>
    </source>
</evidence>
<dbReference type="EnsemblPlants" id="Kaladp0042s0157.1.v1.1">
    <property type="protein sequence ID" value="Kaladp0042s0157.1.v1.1"/>
    <property type="gene ID" value="Kaladp0042s0157.v1.1"/>
</dbReference>
<protein>
    <submittedName>
        <fullName evidence="1">Uncharacterized protein</fullName>
    </submittedName>
</protein>
<dbReference type="AlphaFoldDB" id="A0A7N0TQ70"/>
<evidence type="ECO:0000313" key="1">
    <source>
        <dbReference type="EnsemblPlants" id="Kaladp0042s0157.1.v1.1"/>
    </source>
</evidence>
<organism evidence="1 2">
    <name type="scientific">Kalanchoe fedtschenkoi</name>
    <name type="common">Lavender scallops</name>
    <name type="synonym">South American air plant</name>
    <dbReference type="NCBI Taxonomy" id="63787"/>
    <lineage>
        <taxon>Eukaryota</taxon>
        <taxon>Viridiplantae</taxon>
        <taxon>Streptophyta</taxon>
        <taxon>Embryophyta</taxon>
        <taxon>Tracheophyta</taxon>
        <taxon>Spermatophyta</taxon>
        <taxon>Magnoliopsida</taxon>
        <taxon>eudicotyledons</taxon>
        <taxon>Gunneridae</taxon>
        <taxon>Pentapetalae</taxon>
        <taxon>Saxifragales</taxon>
        <taxon>Crassulaceae</taxon>
        <taxon>Kalanchoe</taxon>
    </lineage>
</organism>